<evidence type="ECO:0000313" key="3">
    <source>
        <dbReference type="Proteomes" id="UP000467841"/>
    </source>
</evidence>
<protein>
    <recommendedName>
        <fullName evidence="1">DUF577 domain-containing protein</fullName>
    </recommendedName>
</protein>
<dbReference type="Proteomes" id="UP000467841">
    <property type="component" value="Unassembled WGS sequence"/>
</dbReference>
<reference evidence="2" key="1">
    <citation type="submission" date="2020-01" db="EMBL/GenBank/DDBJ databases">
        <authorList>
            <person name="Mishra B."/>
        </authorList>
    </citation>
    <scope>NUCLEOTIDE SEQUENCE [LARGE SCALE GENOMIC DNA]</scope>
</reference>
<gene>
    <name evidence="2" type="ORF">MERR_LOCUS27970</name>
</gene>
<proteinExistence type="predicted"/>
<name>A0A6D2JBU0_9BRAS</name>
<dbReference type="InterPro" id="IPR007598">
    <property type="entry name" value="DUF577"/>
</dbReference>
<evidence type="ECO:0000313" key="2">
    <source>
        <dbReference type="EMBL" id="CAA7040735.1"/>
    </source>
</evidence>
<dbReference type="EMBL" id="CACVBM020001233">
    <property type="protein sequence ID" value="CAA7040735.1"/>
    <property type="molecule type" value="Genomic_DNA"/>
</dbReference>
<dbReference type="AlphaFoldDB" id="A0A6D2JBU0"/>
<sequence>MWTELGLCLRDLANSEALLGLYVFVDLPRRSFRFLFFRELLDEARTCLSDPKSHSSHKVAAAFNAQMMICLQLKHDSVLIDMAGPLLPCILQATSTILAEGLIIDLQE</sequence>
<organism evidence="2 3">
    <name type="scientific">Microthlaspi erraticum</name>
    <dbReference type="NCBI Taxonomy" id="1685480"/>
    <lineage>
        <taxon>Eukaryota</taxon>
        <taxon>Viridiplantae</taxon>
        <taxon>Streptophyta</taxon>
        <taxon>Embryophyta</taxon>
        <taxon>Tracheophyta</taxon>
        <taxon>Spermatophyta</taxon>
        <taxon>Magnoliopsida</taxon>
        <taxon>eudicotyledons</taxon>
        <taxon>Gunneridae</taxon>
        <taxon>Pentapetalae</taxon>
        <taxon>rosids</taxon>
        <taxon>malvids</taxon>
        <taxon>Brassicales</taxon>
        <taxon>Brassicaceae</taxon>
        <taxon>Coluteocarpeae</taxon>
        <taxon>Microthlaspi</taxon>
    </lineage>
</organism>
<feature type="domain" description="DUF577" evidence="1">
    <location>
        <begin position="2"/>
        <end position="96"/>
    </location>
</feature>
<keyword evidence="3" id="KW-1185">Reference proteome</keyword>
<evidence type="ECO:0000259" key="1">
    <source>
        <dbReference type="Pfam" id="PF04510"/>
    </source>
</evidence>
<dbReference type="OrthoDB" id="10665226at2759"/>
<accession>A0A6D2JBU0</accession>
<dbReference type="Pfam" id="PF04510">
    <property type="entry name" value="DUF577"/>
    <property type="match status" value="1"/>
</dbReference>
<comment type="caution">
    <text evidence="2">The sequence shown here is derived from an EMBL/GenBank/DDBJ whole genome shotgun (WGS) entry which is preliminary data.</text>
</comment>